<protein>
    <submittedName>
        <fullName evidence="5">Transcriptional regulator, GntR family</fullName>
    </submittedName>
</protein>
<sequence>MRVRDYSRPTTLNPDRLFGQVAQKLAVAIITGAVKAGELLPNEDDLRSEISVSRTAYREAVKILTAKGLVEARPKSGTRAAPRDSWNLLDPDVLSWHFEADPNEKFIRDLFELRHFVEPSAARLAALRRTPADIARIEAAFRGMTENPPYADTTIRADLAFHEAIFAAAQNSTLQCLASVVTATIQWTLLLKSVDDRDFFVASLVDHEHILNAIIQRDGDLAAARMAGLVIDSLNATLTFLGDAVTLANLKIAKIKHTK</sequence>
<dbReference type="InterPro" id="IPR011711">
    <property type="entry name" value="GntR_C"/>
</dbReference>
<organism evidence="5 6">
    <name type="scientific">Bosea lathyri</name>
    <dbReference type="NCBI Taxonomy" id="1036778"/>
    <lineage>
        <taxon>Bacteria</taxon>
        <taxon>Pseudomonadati</taxon>
        <taxon>Pseudomonadota</taxon>
        <taxon>Alphaproteobacteria</taxon>
        <taxon>Hyphomicrobiales</taxon>
        <taxon>Boseaceae</taxon>
        <taxon>Bosea</taxon>
    </lineage>
</organism>
<dbReference type="SUPFAM" id="SSF46785">
    <property type="entry name" value="Winged helix' DNA-binding domain"/>
    <property type="match status" value="1"/>
</dbReference>
<name>A0A1H6CU46_9HYPH</name>
<proteinExistence type="predicted"/>
<feature type="domain" description="HTH gntR-type" evidence="4">
    <location>
        <begin position="15"/>
        <end position="83"/>
    </location>
</feature>
<dbReference type="InterPro" id="IPR000524">
    <property type="entry name" value="Tscrpt_reg_HTH_GntR"/>
</dbReference>
<dbReference type="GO" id="GO:0003700">
    <property type="term" value="F:DNA-binding transcription factor activity"/>
    <property type="evidence" value="ECO:0007669"/>
    <property type="project" value="InterPro"/>
</dbReference>
<keyword evidence="3" id="KW-0804">Transcription</keyword>
<dbReference type="PRINTS" id="PR00035">
    <property type="entry name" value="HTHGNTR"/>
</dbReference>
<dbReference type="RefSeq" id="WP_160115894.1">
    <property type="nucleotide sequence ID" value="NZ_FNUY01000012.1"/>
</dbReference>
<dbReference type="SUPFAM" id="SSF48008">
    <property type="entry name" value="GntR ligand-binding domain-like"/>
    <property type="match status" value="1"/>
</dbReference>
<evidence type="ECO:0000256" key="2">
    <source>
        <dbReference type="ARBA" id="ARBA00023125"/>
    </source>
</evidence>
<dbReference type="CDD" id="cd07377">
    <property type="entry name" value="WHTH_GntR"/>
    <property type="match status" value="1"/>
</dbReference>
<dbReference type="PANTHER" id="PTHR43537:SF44">
    <property type="entry name" value="GNTR FAMILY REGULATORY PROTEIN"/>
    <property type="match status" value="1"/>
</dbReference>
<evidence type="ECO:0000313" key="5">
    <source>
        <dbReference type="EMBL" id="SEG76484.1"/>
    </source>
</evidence>
<dbReference type="PANTHER" id="PTHR43537">
    <property type="entry name" value="TRANSCRIPTIONAL REGULATOR, GNTR FAMILY"/>
    <property type="match status" value="1"/>
</dbReference>
<dbReference type="Pfam" id="PF07729">
    <property type="entry name" value="FCD"/>
    <property type="match status" value="1"/>
</dbReference>
<keyword evidence="2" id="KW-0238">DNA-binding</keyword>
<dbReference type="EMBL" id="FNUY01000012">
    <property type="protein sequence ID" value="SEG76484.1"/>
    <property type="molecule type" value="Genomic_DNA"/>
</dbReference>
<evidence type="ECO:0000256" key="1">
    <source>
        <dbReference type="ARBA" id="ARBA00023015"/>
    </source>
</evidence>
<dbReference type="PROSITE" id="PS50949">
    <property type="entry name" value="HTH_GNTR"/>
    <property type="match status" value="1"/>
</dbReference>
<gene>
    <name evidence="5" type="ORF">SAMN04488115_112116</name>
</gene>
<dbReference type="OrthoDB" id="9028214at2"/>
<keyword evidence="1" id="KW-0805">Transcription regulation</keyword>
<keyword evidence="6" id="KW-1185">Reference proteome</keyword>
<reference evidence="5 6" key="1">
    <citation type="submission" date="2016-10" db="EMBL/GenBank/DDBJ databases">
        <authorList>
            <person name="de Groot N.N."/>
        </authorList>
    </citation>
    <scope>NUCLEOTIDE SEQUENCE [LARGE SCALE GENOMIC DNA]</scope>
    <source>
        <strain evidence="5 6">DSM 26656</strain>
    </source>
</reference>
<dbReference type="AlphaFoldDB" id="A0A1H6CU46"/>
<accession>A0A1H6CU46</accession>
<dbReference type="Gene3D" id="1.20.120.530">
    <property type="entry name" value="GntR ligand-binding domain-like"/>
    <property type="match status" value="1"/>
</dbReference>
<dbReference type="SMART" id="SM00895">
    <property type="entry name" value="FCD"/>
    <property type="match status" value="1"/>
</dbReference>
<dbReference type="Pfam" id="PF00392">
    <property type="entry name" value="GntR"/>
    <property type="match status" value="1"/>
</dbReference>
<dbReference type="Gene3D" id="1.10.10.10">
    <property type="entry name" value="Winged helix-like DNA-binding domain superfamily/Winged helix DNA-binding domain"/>
    <property type="match status" value="1"/>
</dbReference>
<dbReference type="SMART" id="SM00345">
    <property type="entry name" value="HTH_GNTR"/>
    <property type="match status" value="1"/>
</dbReference>
<dbReference type="InterPro" id="IPR036388">
    <property type="entry name" value="WH-like_DNA-bd_sf"/>
</dbReference>
<dbReference type="InterPro" id="IPR036390">
    <property type="entry name" value="WH_DNA-bd_sf"/>
</dbReference>
<dbReference type="Proteomes" id="UP000236743">
    <property type="component" value="Unassembled WGS sequence"/>
</dbReference>
<evidence type="ECO:0000256" key="3">
    <source>
        <dbReference type="ARBA" id="ARBA00023163"/>
    </source>
</evidence>
<evidence type="ECO:0000313" key="6">
    <source>
        <dbReference type="Proteomes" id="UP000236743"/>
    </source>
</evidence>
<evidence type="ECO:0000259" key="4">
    <source>
        <dbReference type="PROSITE" id="PS50949"/>
    </source>
</evidence>
<dbReference type="InterPro" id="IPR008920">
    <property type="entry name" value="TF_FadR/GntR_C"/>
</dbReference>
<dbReference type="GO" id="GO:0003677">
    <property type="term" value="F:DNA binding"/>
    <property type="evidence" value="ECO:0007669"/>
    <property type="project" value="UniProtKB-KW"/>
</dbReference>